<reference evidence="10" key="2">
    <citation type="submission" date="2020-06" db="EMBL/GenBank/DDBJ databases">
        <authorList>
            <person name="Sheffer M."/>
        </authorList>
    </citation>
    <scope>NUCLEOTIDE SEQUENCE</scope>
</reference>
<keyword evidence="8" id="KW-0812">Transmembrane</keyword>
<reference evidence="10" key="1">
    <citation type="journal article" date="2020" name="bioRxiv">
        <title>Chromosome-level reference genome of the European wasp spider Argiope bruennichi: a resource for studies on range expansion and evolutionary adaptation.</title>
        <authorList>
            <person name="Sheffer M.M."/>
            <person name="Hoppe A."/>
            <person name="Krehenwinkel H."/>
            <person name="Uhl G."/>
            <person name="Kuss A.W."/>
            <person name="Jensen L."/>
            <person name="Jensen C."/>
            <person name="Gillespie R.G."/>
            <person name="Hoff K.J."/>
            <person name="Prost S."/>
        </authorList>
    </citation>
    <scope>NUCLEOTIDE SEQUENCE</scope>
</reference>
<keyword evidence="11" id="KW-1185">Reference proteome</keyword>
<keyword evidence="6" id="KW-0862">Zinc</keyword>
<dbReference type="Proteomes" id="UP000807504">
    <property type="component" value="Unassembled WGS sequence"/>
</dbReference>
<keyword evidence="5" id="KW-0479">Metal-binding</keyword>
<comment type="caution">
    <text evidence="10">The sequence shown here is derived from an EMBL/GenBank/DDBJ whole genome shotgun (WGS) entry which is preliminary data.</text>
</comment>
<dbReference type="InterPro" id="IPR037519">
    <property type="entry name" value="LITAF_fam"/>
</dbReference>
<evidence type="ECO:0000313" key="10">
    <source>
        <dbReference type="EMBL" id="KAF8781709.1"/>
    </source>
</evidence>
<dbReference type="GO" id="GO:0008270">
    <property type="term" value="F:zinc ion binding"/>
    <property type="evidence" value="ECO:0007669"/>
    <property type="project" value="TreeGrafter"/>
</dbReference>
<dbReference type="InterPro" id="IPR006629">
    <property type="entry name" value="LITAF"/>
</dbReference>
<evidence type="ECO:0000256" key="6">
    <source>
        <dbReference type="ARBA" id="ARBA00022833"/>
    </source>
</evidence>
<sequence length="92" mass="9922">MQQGYSPQQGNVTVVVPPEFGEKPVQVTCGNCRQTVITTTTAENGACAYIACIIVLIFCCPCFFIPLCIDSCKDIQHTCPGCGARLGTYKRV</sequence>
<gene>
    <name evidence="10" type="ORF">HNY73_012079</name>
</gene>
<evidence type="ECO:0000256" key="7">
    <source>
        <dbReference type="ARBA" id="ARBA00023136"/>
    </source>
</evidence>
<accession>A0A8T0EY93</accession>
<proteinExistence type="inferred from homology"/>
<evidence type="ECO:0000256" key="2">
    <source>
        <dbReference type="ARBA" id="ARBA00004481"/>
    </source>
</evidence>
<dbReference type="GO" id="GO:0031902">
    <property type="term" value="C:late endosome membrane"/>
    <property type="evidence" value="ECO:0007669"/>
    <property type="project" value="UniProtKB-SubCell"/>
</dbReference>
<evidence type="ECO:0000256" key="5">
    <source>
        <dbReference type="ARBA" id="ARBA00022723"/>
    </source>
</evidence>
<organism evidence="10 11">
    <name type="scientific">Argiope bruennichi</name>
    <name type="common">Wasp spider</name>
    <name type="synonym">Aranea bruennichi</name>
    <dbReference type="NCBI Taxonomy" id="94029"/>
    <lineage>
        <taxon>Eukaryota</taxon>
        <taxon>Metazoa</taxon>
        <taxon>Ecdysozoa</taxon>
        <taxon>Arthropoda</taxon>
        <taxon>Chelicerata</taxon>
        <taxon>Arachnida</taxon>
        <taxon>Araneae</taxon>
        <taxon>Araneomorphae</taxon>
        <taxon>Entelegynae</taxon>
        <taxon>Araneoidea</taxon>
        <taxon>Araneidae</taxon>
        <taxon>Argiope</taxon>
    </lineage>
</organism>
<feature type="transmembrane region" description="Helical" evidence="8">
    <location>
        <begin position="48"/>
        <end position="69"/>
    </location>
</feature>
<dbReference type="PROSITE" id="PS51837">
    <property type="entry name" value="LITAF"/>
    <property type="match status" value="1"/>
</dbReference>
<comment type="subcellular location">
    <subcellularLocation>
        <location evidence="2">Endosome membrane</location>
        <topology evidence="2">Peripheral membrane protein</topology>
    </subcellularLocation>
    <subcellularLocation>
        <location evidence="1">Late endosome membrane</location>
    </subcellularLocation>
    <subcellularLocation>
        <location evidence="3">Lysosome membrane</location>
        <topology evidence="3">Peripheral membrane protein</topology>
        <orientation evidence="3">Cytoplasmic side</orientation>
    </subcellularLocation>
</comment>
<dbReference type="OMA" id="TKTHLCA"/>
<dbReference type="PANTHER" id="PTHR23292">
    <property type="entry name" value="LIPOPOLYSACCHARIDE-INDUCED TUMOR NECROSIS FACTOR-ALPHA FACTOR"/>
    <property type="match status" value="1"/>
</dbReference>
<dbReference type="Pfam" id="PF10601">
    <property type="entry name" value="zf-LITAF-like"/>
    <property type="match status" value="1"/>
</dbReference>
<dbReference type="EMBL" id="JABXBU010001863">
    <property type="protein sequence ID" value="KAF8781709.1"/>
    <property type="molecule type" value="Genomic_DNA"/>
</dbReference>
<evidence type="ECO:0000256" key="4">
    <source>
        <dbReference type="ARBA" id="ARBA00005975"/>
    </source>
</evidence>
<dbReference type="SMART" id="SM00714">
    <property type="entry name" value="LITAF"/>
    <property type="match status" value="1"/>
</dbReference>
<dbReference type="AlphaFoldDB" id="A0A8T0EY93"/>
<evidence type="ECO:0000256" key="1">
    <source>
        <dbReference type="ARBA" id="ARBA00004414"/>
    </source>
</evidence>
<name>A0A8T0EY93_ARGBR</name>
<comment type="similarity">
    <text evidence="4">Belongs to the CDIP1/LITAF family.</text>
</comment>
<protein>
    <submittedName>
        <fullName evidence="10">Lipopolysaccharide-induced tumor necrosis like protein</fullName>
    </submittedName>
</protein>
<evidence type="ECO:0000259" key="9">
    <source>
        <dbReference type="PROSITE" id="PS51837"/>
    </source>
</evidence>
<evidence type="ECO:0000256" key="8">
    <source>
        <dbReference type="SAM" id="Phobius"/>
    </source>
</evidence>
<feature type="domain" description="LITAF" evidence="9">
    <location>
        <begin position="9"/>
        <end position="91"/>
    </location>
</feature>
<keyword evidence="7 8" id="KW-0472">Membrane</keyword>
<dbReference type="OrthoDB" id="5599753at2759"/>
<evidence type="ECO:0000256" key="3">
    <source>
        <dbReference type="ARBA" id="ARBA00004630"/>
    </source>
</evidence>
<evidence type="ECO:0000313" key="11">
    <source>
        <dbReference type="Proteomes" id="UP000807504"/>
    </source>
</evidence>
<dbReference type="GO" id="GO:0005765">
    <property type="term" value="C:lysosomal membrane"/>
    <property type="evidence" value="ECO:0007669"/>
    <property type="project" value="UniProtKB-SubCell"/>
</dbReference>
<keyword evidence="8" id="KW-1133">Transmembrane helix</keyword>
<dbReference type="PANTHER" id="PTHR23292:SF6">
    <property type="entry name" value="FI16602P1-RELATED"/>
    <property type="match status" value="1"/>
</dbReference>